<evidence type="ECO:0000313" key="4">
    <source>
        <dbReference type="EMBL" id="KAF2691139.1"/>
    </source>
</evidence>
<dbReference type="PANTHER" id="PTHR43201:SF5">
    <property type="entry name" value="MEDIUM-CHAIN ACYL-COA LIGASE ACSF2, MITOCHONDRIAL"/>
    <property type="match status" value="1"/>
</dbReference>
<dbReference type="Gene3D" id="3.30.300.30">
    <property type="match status" value="1"/>
</dbReference>
<dbReference type="SUPFAM" id="SSF56801">
    <property type="entry name" value="Acetyl-CoA synthetase-like"/>
    <property type="match status" value="1"/>
</dbReference>
<protein>
    <submittedName>
        <fullName evidence="4">Putative amp dependent CoA ligase</fullName>
    </submittedName>
</protein>
<dbReference type="Proteomes" id="UP000799291">
    <property type="component" value="Unassembled WGS sequence"/>
</dbReference>
<dbReference type="GO" id="GO:0031956">
    <property type="term" value="F:medium-chain fatty acid-CoA ligase activity"/>
    <property type="evidence" value="ECO:0007669"/>
    <property type="project" value="TreeGrafter"/>
</dbReference>
<reference evidence="4" key="1">
    <citation type="journal article" date="2020" name="Stud. Mycol.">
        <title>101 Dothideomycetes genomes: a test case for predicting lifestyles and emergence of pathogens.</title>
        <authorList>
            <person name="Haridas S."/>
            <person name="Albert R."/>
            <person name="Binder M."/>
            <person name="Bloem J."/>
            <person name="Labutti K."/>
            <person name="Salamov A."/>
            <person name="Andreopoulos B."/>
            <person name="Baker S."/>
            <person name="Barry K."/>
            <person name="Bills G."/>
            <person name="Bluhm B."/>
            <person name="Cannon C."/>
            <person name="Castanera R."/>
            <person name="Culley D."/>
            <person name="Daum C."/>
            <person name="Ezra D."/>
            <person name="Gonzalez J."/>
            <person name="Henrissat B."/>
            <person name="Kuo A."/>
            <person name="Liang C."/>
            <person name="Lipzen A."/>
            <person name="Lutzoni F."/>
            <person name="Magnuson J."/>
            <person name="Mondo S."/>
            <person name="Nolan M."/>
            <person name="Ohm R."/>
            <person name="Pangilinan J."/>
            <person name="Park H.-J."/>
            <person name="Ramirez L."/>
            <person name="Alfaro M."/>
            <person name="Sun H."/>
            <person name="Tritt A."/>
            <person name="Yoshinaga Y."/>
            <person name="Zwiers L.-H."/>
            <person name="Turgeon B."/>
            <person name="Goodwin S."/>
            <person name="Spatafora J."/>
            <person name="Crous P."/>
            <person name="Grigoriev I."/>
        </authorList>
    </citation>
    <scope>NUCLEOTIDE SEQUENCE</scope>
    <source>
        <strain evidence="4">CBS 122367</strain>
    </source>
</reference>
<evidence type="ECO:0000313" key="5">
    <source>
        <dbReference type="Proteomes" id="UP000799291"/>
    </source>
</evidence>
<name>A0A6G1JLV5_9PLEO</name>
<gene>
    <name evidence="4" type="ORF">K458DRAFT_355672</name>
</gene>
<dbReference type="EMBL" id="MU005570">
    <property type="protein sequence ID" value="KAF2691139.1"/>
    <property type="molecule type" value="Genomic_DNA"/>
</dbReference>
<evidence type="ECO:0000256" key="1">
    <source>
        <dbReference type="ARBA" id="ARBA00006432"/>
    </source>
</evidence>
<proteinExistence type="inferred from homology"/>
<accession>A0A6G1JLV5</accession>
<dbReference type="PANTHER" id="PTHR43201">
    <property type="entry name" value="ACYL-COA SYNTHETASE"/>
    <property type="match status" value="1"/>
</dbReference>
<dbReference type="OrthoDB" id="10253869at2759"/>
<dbReference type="Gene3D" id="3.40.50.12780">
    <property type="entry name" value="N-terminal domain of ligase-like"/>
    <property type="match status" value="1"/>
</dbReference>
<dbReference type="CDD" id="cd04433">
    <property type="entry name" value="AFD_class_I"/>
    <property type="match status" value="1"/>
</dbReference>
<comment type="similarity">
    <text evidence="1">Belongs to the ATP-dependent AMP-binding enzyme family.</text>
</comment>
<dbReference type="GO" id="GO:0006631">
    <property type="term" value="P:fatty acid metabolic process"/>
    <property type="evidence" value="ECO:0007669"/>
    <property type="project" value="TreeGrafter"/>
</dbReference>
<dbReference type="PROSITE" id="PS00455">
    <property type="entry name" value="AMP_BINDING"/>
    <property type="match status" value="1"/>
</dbReference>
<feature type="domain" description="AMP-dependent synthetase/ligase" evidence="3">
    <location>
        <begin position="144"/>
        <end position="516"/>
    </location>
</feature>
<sequence>MVSYLLLGIPCLILAIRYLFSLLHRTENPQDGQLPPQEGEQLAEVEGATWPQLSVFEHIERGLKRNPHGPAVICLMDQTASLQQLVATCSEEGEENEENRVSRFHNDTTTPKLWCKDRGQVHSLHEPEKTPPRSPTREEKAIAFTLTYTQLHRMALKLAAGLLAVGVQPNTRMIMLIPNGAEYPILLWACILLRITYVSLDPACLDISGFTALKHTLQTIKPQLVVAPDVVSGKAIEVAMSELELPQPVRICLSESASASPGWKSLAAVANHANTQGFVDETALISAARQDNPRRINSIMFTSGTSGIPKGCPQSVSAISHALHSQEWLIDPESGTARYALMQPHNSRGIAPAQTLQTWRAGGAVVLTGQGFSVRDAIKAIEQLGATFLVLTPPMVHEFSVELAARPIDVSCVKRIQVGGDAVTKEVLAKCAALFAQAQVCVNQGMTEGPGVFAWPFLETPPTSIPFVGGQICPVGVVASGARVRLCSTLRSGAVAKRGELGELHISCPSIIRHYLGGRSEESFYNDKKWRWFNTGDMAMIDGNGLVFIVGRRKDMIQRAGVTIAPAVIESCVAAFTQSQTVVVAAPHPVIGAEPFAVVDSFANASAEQIKEHIRAVLGRDYALGGVACLKQLGLVEFPVNATHKIIKSEVQEAVLKHLKRISAEKARVQIEMLTNGH</sequence>
<dbReference type="InterPro" id="IPR045851">
    <property type="entry name" value="AMP-bd_C_sf"/>
</dbReference>
<dbReference type="Pfam" id="PF00501">
    <property type="entry name" value="AMP-binding"/>
    <property type="match status" value="1"/>
</dbReference>
<dbReference type="InterPro" id="IPR042099">
    <property type="entry name" value="ANL_N_sf"/>
</dbReference>
<evidence type="ECO:0000259" key="3">
    <source>
        <dbReference type="Pfam" id="PF00501"/>
    </source>
</evidence>
<keyword evidence="2 4" id="KW-0436">Ligase</keyword>
<dbReference type="AlphaFoldDB" id="A0A6G1JLV5"/>
<keyword evidence="5" id="KW-1185">Reference proteome</keyword>
<dbReference type="InterPro" id="IPR000873">
    <property type="entry name" value="AMP-dep_synth/lig_dom"/>
</dbReference>
<evidence type="ECO:0000256" key="2">
    <source>
        <dbReference type="ARBA" id="ARBA00022598"/>
    </source>
</evidence>
<dbReference type="InterPro" id="IPR020845">
    <property type="entry name" value="AMP-binding_CS"/>
</dbReference>
<organism evidence="4 5">
    <name type="scientific">Lentithecium fluviatile CBS 122367</name>
    <dbReference type="NCBI Taxonomy" id="1168545"/>
    <lineage>
        <taxon>Eukaryota</taxon>
        <taxon>Fungi</taxon>
        <taxon>Dikarya</taxon>
        <taxon>Ascomycota</taxon>
        <taxon>Pezizomycotina</taxon>
        <taxon>Dothideomycetes</taxon>
        <taxon>Pleosporomycetidae</taxon>
        <taxon>Pleosporales</taxon>
        <taxon>Massarineae</taxon>
        <taxon>Lentitheciaceae</taxon>
        <taxon>Lentithecium</taxon>
    </lineage>
</organism>